<evidence type="ECO:0000313" key="3">
    <source>
        <dbReference type="EMBL" id="CEG57184.1"/>
    </source>
</evidence>
<keyword evidence="4" id="KW-1185">Reference proteome</keyword>
<dbReference type="AlphaFoldDB" id="A0A098G5C6"/>
<reference evidence="4" key="1">
    <citation type="submission" date="2014-09" db="EMBL/GenBank/DDBJ databases">
        <authorList>
            <person name="Gomez-Valero L."/>
        </authorList>
    </citation>
    <scope>NUCLEOTIDE SEQUENCE [LARGE SCALE GENOMIC DNA]</scope>
    <source>
        <strain evidence="4">ATCC700992</strain>
    </source>
</reference>
<feature type="region of interest" description="Disordered" evidence="2">
    <location>
        <begin position="234"/>
        <end position="278"/>
    </location>
</feature>
<dbReference type="EMBL" id="LN614827">
    <property type="protein sequence ID" value="CEG57184.1"/>
    <property type="molecule type" value="Genomic_DNA"/>
</dbReference>
<accession>A0A098G5C6</accession>
<dbReference type="Proteomes" id="UP000032430">
    <property type="component" value="Chromosome I"/>
</dbReference>
<organism evidence="3 4">
    <name type="scientific">Legionella fallonii LLAP-10</name>
    <dbReference type="NCBI Taxonomy" id="1212491"/>
    <lineage>
        <taxon>Bacteria</taxon>
        <taxon>Pseudomonadati</taxon>
        <taxon>Pseudomonadota</taxon>
        <taxon>Gammaproteobacteria</taxon>
        <taxon>Legionellales</taxon>
        <taxon>Legionellaceae</taxon>
        <taxon>Legionella</taxon>
    </lineage>
</organism>
<feature type="region of interest" description="Disordered" evidence="2">
    <location>
        <begin position="769"/>
        <end position="793"/>
    </location>
</feature>
<evidence type="ECO:0000313" key="4">
    <source>
        <dbReference type="Proteomes" id="UP000032430"/>
    </source>
</evidence>
<sequence>MPKNSLYNVINKVTYHKKNIPGVVNLSLRTHHEGKQYFFFELPLPHEIVIGDYTLVDHHLSVYESPMSKFDMKSQHHYTAYFKGQDGERYRLHIYYDANDDSICEPLLSIVQDENVFQSVNCWEQYEAFKGLAEQFISDVVNHLRRTQRETVTAYNEQYKELEEQAISLSVDCVKNKAEYLAVIKMQIEILEESKLYSNDSRATNRLLSFLRRVTKSLELPAIEPVVLEDSAAPIPAPKEKTNRRNRRATSQAQKKQVAESSSPASVPRVKSKKTNSKPRLDEVISSLKLQFEQLEQMKDRQLIRAITVFFGDLIVKECTLEQGKYQASVQDIQALYVLRTQSEDLAERLLKRLLIMGHYAQANLLSSFYHTLPHSMMPYALTHNKPELINFLLKNKIVPLNYKNFVIKETHYNSLFDFYFRQEPTQQLLMIDSIDVLIKNGSSLLMEIDSNTGLPFAAIILLEPKHPFRMALERNAGITINNPMFYKQLNQILQALIAQSSYPKEKATEINNLIQQNKGKINLLAMPTPSGEPSLMQLTEDMTDKLKATLGEEFVNDLLFDPEIAALRILIQERQAALLLKLPTSARAEVRQETKENFEAIKKDLDEIENVDLILSIRENIRSRVIQQQLDTINIISLREELIQVQTLIKGTVLHQGKRNKEYNALLKRQDKIIADLKAYNKADKSDKKAAKYESTVFDLETLQDQLAEMEKSFESLASFLKPLCDLDASDKENDETGAYDGRMEEKMSSLFNQKLVKTLFPIASSSTSIGDKLADSSETPDEDENNTIRNI</sequence>
<protein>
    <recommendedName>
        <fullName evidence="5">Coiled-coil-containing protein</fullName>
    </recommendedName>
</protein>
<feature type="coiled-coil region" evidence="1">
    <location>
        <begin position="145"/>
        <end position="172"/>
    </location>
</feature>
<name>A0A098G5C6_9GAMM</name>
<keyword evidence="1" id="KW-0175">Coiled coil</keyword>
<dbReference type="OrthoDB" id="5652557at2"/>
<evidence type="ECO:0000256" key="2">
    <source>
        <dbReference type="SAM" id="MobiDB-lite"/>
    </source>
</evidence>
<proteinExistence type="predicted"/>
<feature type="compositionally biased region" description="Polar residues" evidence="2">
    <location>
        <begin position="249"/>
        <end position="265"/>
    </location>
</feature>
<evidence type="ECO:0008006" key="5">
    <source>
        <dbReference type="Google" id="ProtNLM"/>
    </source>
</evidence>
<dbReference type="KEGG" id="lfa:LFA_1785"/>
<dbReference type="HOGENOM" id="CLU_354044_0_0_6"/>
<evidence type="ECO:0000256" key="1">
    <source>
        <dbReference type="SAM" id="Coils"/>
    </source>
</evidence>
<dbReference type="RefSeq" id="WP_045095729.1">
    <property type="nucleotide sequence ID" value="NZ_LN614827.1"/>
</dbReference>
<gene>
    <name evidence="3" type="ORF">LFA_1785</name>
</gene>